<proteinExistence type="predicted"/>
<dbReference type="AlphaFoldDB" id="A0A1G7AZE9"/>
<protein>
    <submittedName>
        <fullName evidence="1">Uncharacterized protein</fullName>
    </submittedName>
</protein>
<accession>A0A1G7AZE9</accession>
<keyword evidence="2" id="KW-1185">Reference proteome</keyword>
<dbReference type="Proteomes" id="UP000199455">
    <property type="component" value="Unassembled WGS sequence"/>
</dbReference>
<organism evidence="1 2">
    <name type="scientific">Pedobacter soli</name>
    <dbReference type="NCBI Taxonomy" id="390242"/>
    <lineage>
        <taxon>Bacteria</taxon>
        <taxon>Pseudomonadati</taxon>
        <taxon>Bacteroidota</taxon>
        <taxon>Sphingobacteriia</taxon>
        <taxon>Sphingobacteriales</taxon>
        <taxon>Sphingobacteriaceae</taxon>
        <taxon>Pedobacter</taxon>
    </lineage>
</organism>
<reference evidence="2" key="1">
    <citation type="submission" date="2016-10" db="EMBL/GenBank/DDBJ databases">
        <authorList>
            <person name="Varghese N."/>
            <person name="Submissions S."/>
        </authorList>
    </citation>
    <scope>NUCLEOTIDE SEQUENCE [LARGE SCALE GENOMIC DNA]</scope>
    <source>
        <strain evidence="2">DSM 18609</strain>
    </source>
</reference>
<name>A0A1G7AZE9_9SPHI</name>
<dbReference type="EMBL" id="FMZH01000013">
    <property type="protein sequence ID" value="SDE20072.1"/>
    <property type="molecule type" value="Genomic_DNA"/>
</dbReference>
<evidence type="ECO:0000313" key="2">
    <source>
        <dbReference type="Proteomes" id="UP000199455"/>
    </source>
</evidence>
<evidence type="ECO:0000313" key="1">
    <source>
        <dbReference type="EMBL" id="SDE20072.1"/>
    </source>
</evidence>
<gene>
    <name evidence="1" type="ORF">SAMN04488024_113109</name>
</gene>
<sequence>MGHSCGLSDRTMFKEIFEHEKCKSVRLFHYNGDFHDKAINVSKHFSNKGHMRKLIVDRKESDAFPQLNKSTV</sequence>